<sequence>MIQTALIIWLLPLAAFVINIFIGKRLPRKGDWVSTGAIGVSFLLSYYMLFQILGNYNPDFALQASVPWIDLGETFKLNMGIYLDNLAVIMTVVVTTVSFLVHVYSIGYMHGEPLYNRFYAYLSLFSFSMLGLIMWDNLFGIYIMWELVGICSYLLIGYYFEKDSAANAGKKAFITNRVGDFGFLIGLLIVFTALGTFNLSDIHQGVSQGQLSGGLLTAAGVLLFAGAIGKSAQFPLHVWLPDAMEGPTPVSALIHAATMVAAGVYLMARLSFMLSLDAMLVVAYVGGFTAIFAATIAITQNDIKRVLAYSTISQLGYMIMAMGVGSYTAGFFHLTTHAMFKAGLFLGSGSVIHAVHHAMDKTGSHGDPNDIRNMGGFKDKMPVTYITFVIFSLALSGIPFFSGFLSKDAILGGTLAFAMSQSNPIHYLLPVFGFGAAFITAFYMFRLIIKTFLGQPQKPELYEHVHESPKVMTVPLMVLAALSIWFIYTLPSVNPMGAAGGWFMHLIRQPISAVAAQLGHPVYIITEHAEHAAHVNGIIISIILAFGGILLAFAFYFWKKVDVEALTEKIKPLYNLSLNKYYFDEIYQATVINGLLAWNNLLKWFDENIIDFIVNFSAKVVRVFSAFDGKFDNLVIDGMVNAVADMTLQFGRGFKKLQTGQIQYYIMGALLGTFLIIIFTLI</sequence>
<dbReference type="InterPro" id="IPR018393">
    <property type="entry name" value="NADHpl_OxRdtase_5_subgr"/>
</dbReference>
<dbReference type="GO" id="GO:0012505">
    <property type="term" value="C:endomembrane system"/>
    <property type="evidence" value="ECO:0007669"/>
    <property type="project" value="UniProtKB-SubCell"/>
</dbReference>
<feature type="transmembrane region" description="Helical" evidence="6">
    <location>
        <begin position="6"/>
        <end position="23"/>
    </location>
</feature>
<organism evidence="9">
    <name type="scientific">Caldithrix abyssi</name>
    <dbReference type="NCBI Taxonomy" id="187145"/>
    <lineage>
        <taxon>Bacteria</taxon>
        <taxon>Pseudomonadati</taxon>
        <taxon>Calditrichota</taxon>
        <taxon>Calditrichia</taxon>
        <taxon>Calditrichales</taxon>
        <taxon>Calditrichaceae</taxon>
        <taxon>Caldithrix</taxon>
    </lineage>
</organism>
<feature type="transmembrane region" description="Helical" evidence="6">
    <location>
        <begin position="181"/>
        <end position="199"/>
    </location>
</feature>
<evidence type="ECO:0000256" key="2">
    <source>
        <dbReference type="ARBA" id="ARBA00022692"/>
    </source>
</evidence>
<feature type="transmembrane region" description="Helical" evidence="6">
    <location>
        <begin position="662"/>
        <end position="681"/>
    </location>
</feature>
<feature type="transmembrane region" description="Helical" evidence="6">
    <location>
        <begin position="118"/>
        <end position="135"/>
    </location>
</feature>
<feature type="transmembrane region" description="Helical" evidence="6">
    <location>
        <begin position="306"/>
        <end position="332"/>
    </location>
</feature>
<dbReference type="InterPro" id="IPR001750">
    <property type="entry name" value="ND/Mrp_TM"/>
</dbReference>
<feature type="transmembrane region" description="Helical" evidence="6">
    <location>
        <begin position="35"/>
        <end position="53"/>
    </location>
</feature>
<evidence type="ECO:0000256" key="6">
    <source>
        <dbReference type="SAM" id="Phobius"/>
    </source>
</evidence>
<evidence type="ECO:0000256" key="4">
    <source>
        <dbReference type="ARBA" id="ARBA00023136"/>
    </source>
</evidence>
<dbReference type="GO" id="GO:0008137">
    <property type="term" value="F:NADH dehydrogenase (ubiquinone) activity"/>
    <property type="evidence" value="ECO:0007669"/>
    <property type="project" value="InterPro"/>
</dbReference>
<dbReference type="InterPro" id="IPR003945">
    <property type="entry name" value="NU5C-like"/>
</dbReference>
<feature type="transmembrane region" description="Helical" evidence="6">
    <location>
        <begin position="383"/>
        <end position="405"/>
    </location>
</feature>
<dbReference type="AlphaFoldDB" id="A0A7V4U1Y3"/>
<dbReference type="GO" id="GO:0016020">
    <property type="term" value="C:membrane"/>
    <property type="evidence" value="ECO:0007669"/>
    <property type="project" value="UniProtKB-SubCell"/>
</dbReference>
<dbReference type="Pfam" id="PF00361">
    <property type="entry name" value="Proton_antipo_M"/>
    <property type="match status" value="1"/>
</dbReference>
<accession>A0A7V4U1Y3</accession>
<reference evidence="9" key="1">
    <citation type="journal article" date="2020" name="mSystems">
        <title>Genome- and Community-Level Interaction Insights into Carbon Utilization and Element Cycling Functions of Hydrothermarchaeota in Hydrothermal Sediment.</title>
        <authorList>
            <person name="Zhou Z."/>
            <person name="Liu Y."/>
            <person name="Xu W."/>
            <person name="Pan J."/>
            <person name="Luo Z.H."/>
            <person name="Li M."/>
        </authorList>
    </citation>
    <scope>NUCLEOTIDE SEQUENCE [LARGE SCALE GENOMIC DNA]</scope>
    <source>
        <strain evidence="9">HyVt-577</strain>
    </source>
</reference>
<dbReference type="PANTHER" id="PTHR42829">
    <property type="entry name" value="NADH-UBIQUINONE OXIDOREDUCTASE CHAIN 5"/>
    <property type="match status" value="1"/>
</dbReference>
<keyword evidence="3 6" id="KW-1133">Transmembrane helix</keyword>
<keyword evidence="4 6" id="KW-0472">Membrane</keyword>
<dbReference type="GO" id="GO:0042773">
    <property type="term" value="P:ATP synthesis coupled electron transport"/>
    <property type="evidence" value="ECO:0007669"/>
    <property type="project" value="InterPro"/>
</dbReference>
<dbReference type="InterPro" id="IPR001516">
    <property type="entry name" value="Proton_antipo_N"/>
</dbReference>
<dbReference type="PRINTS" id="PR01434">
    <property type="entry name" value="NADHDHGNASE5"/>
</dbReference>
<name>A0A7V4U1Y3_CALAY</name>
<feature type="transmembrane region" description="Helical" evidence="6">
    <location>
        <begin position="278"/>
        <end position="299"/>
    </location>
</feature>
<comment type="subcellular location">
    <subcellularLocation>
        <location evidence="1">Endomembrane system</location>
        <topology evidence="1">Multi-pass membrane protein</topology>
    </subcellularLocation>
    <subcellularLocation>
        <location evidence="5">Membrane</location>
        <topology evidence="5">Multi-pass membrane protein</topology>
    </subcellularLocation>
</comment>
<feature type="transmembrane region" description="Helical" evidence="6">
    <location>
        <begin position="250"/>
        <end position="272"/>
    </location>
</feature>
<comment type="caution">
    <text evidence="9">The sequence shown here is derived from an EMBL/GenBank/DDBJ whole genome shotgun (WGS) entry which is preliminary data.</text>
</comment>
<feature type="transmembrane region" description="Helical" evidence="6">
    <location>
        <begin position="86"/>
        <end position="106"/>
    </location>
</feature>
<dbReference type="NCBIfam" id="NF005141">
    <property type="entry name" value="PRK06590.1"/>
    <property type="match status" value="1"/>
</dbReference>
<evidence type="ECO:0000259" key="7">
    <source>
        <dbReference type="Pfam" id="PF00361"/>
    </source>
</evidence>
<evidence type="ECO:0000259" key="8">
    <source>
        <dbReference type="Pfam" id="PF00662"/>
    </source>
</evidence>
<gene>
    <name evidence="9" type="ORF">ENK44_11655</name>
</gene>
<dbReference type="PANTHER" id="PTHR42829:SF2">
    <property type="entry name" value="NADH-UBIQUINONE OXIDOREDUCTASE CHAIN 5"/>
    <property type="match status" value="1"/>
</dbReference>
<dbReference type="NCBIfam" id="TIGR01974">
    <property type="entry name" value="NDH_I_L"/>
    <property type="match status" value="1"/>
</dbReference>
<dbReference type="EMBL" id="DRQG01000109">
    <property type="protein sequence ID" value="HGY56354.1"/>
    <property type="molecule type" value="Genomic_DNA"/>
</dbReference>
<feature type="domain" description="NADH-Ubiquinone oxidoreductase (complex I) chain 5 N-terminal" evidence="8">
    <location>
        <begin position="68"/>
        <end position="119"/>
    </location>
</feature>
<keyword evidence="2 5" id="KW-0812">Transmembrane</keyword>
<dbReference type="GO" id="GO:0015990">
    <property type="term" value="P:electron transport coupled proton transport"/>
    <property type="evidence" value="ECO:0007669"/>
    <property type="project" value="TreeGrafter"/>
</dbReference>
<dbReference type="GO" id="GO:0003954">
    <property type="term" value="F:NADH dehydrogenase activity"/>
    <property type="evidence" value="ECO:0007669"/>
    <property type="project" value="TreeGrafter"/>
</dbReference>
<dbReference type="PRINTS" id="PR01435">
    <property type="entry name" value="NPOXDRDTASE5"/>
</dbReference>
<feature type="domain" description="NADH:quinone oxidoreductase/Mrp antiporter transmembrane" evidence="7">
    <location>
        <begin position="137"/>
        <end position="419"/>
    </location>
</feature>
<feature type="transmembrane region" description="Helical" evidence="6">
    <location>
        <begin position="141"/>
        <end position="160"/>
    </location>
</feature>
<protein>
    <submittedName>
        <fullName evidence="9">NADH-quinone oxidoreductase subunit L</fullName>
    </submittedName>
</protein>
<feature type="transmembrane region" description="Helical" evidence="6">
    <location>
        <begin position="211"/>
        <end position="229"/>
    </location>
</feature>
<proteinExistence type="predicted"/>
<evidence type="ECO:0000256" key="3">
    <source>
        <dbReference type="ARBA" id="ARBA00022989"/>
    </source>
</evidence>
<dbReference type="Proteomes" id="UP000885779">
    <property type="component" value="Unassembled WGS sequence"/>
</dbReference>
<dbReference type="Gene3D" id="1.20.5.2700">
    <property type="match status" value="2"/>
</dbReference>
<evidence type="ECO:0000256" key="1">
    <source>
        <dbReference type="ARBA" id="ARBA00004127"/>
    </source>
</evidence>
<evidence type="ECO:0000256" key="5">
    <source>
        <dbReference type="RuleBase" id="RU000320"/>
    </source>
</evidence>
<feature type="transmembrane region" description="Helical" evidence="6">
    <location>
        <begin position="470"/>
        <end position="488"/>
    </location>
</feature>
<feature type="transmembrane region" description="Helical" evidence="6">
    <location>
        <begin position="425"/>
        <end position="449"/>
    </location>
</feature>
<dbReference type="Pfam" id="PF00662">
    <property type="entry name" value="Proton_antipo_N"/>
    <property type="match status" value="1"/>
</dbReference>
<feature type="transmembrane region" description="Helical" evidence="6">
    <location>
        <begin position="538"/>
        <end position="558"/>
    </location>
</feature>
<evidence type="ECO:0000313" key="9">
    <source>
        <dbReference type="EMBL" id="HGY56354.1"/>
    </source>
</evidence>